<keyword evidence="3" id="KW-1185">Reference proteome</keyword>
<sequence>MAAAGCIWMRPWSPVSFSVAQTHHTASRRHIPTDVMQRGRAGATLCCEKRPGRLAGAGFIALSVFGFFEGPTEGEGDAKDSKRQSSRGRRRKEDDALRRLLLQGHGEHTDSFKRTLVDWWESLPLVGQKRRIEKEEAHSKDRLEGPEDAASGAVNILASVKTSVVAAVLGTGRPEEISEDEKEDDKESNESFPPFLPEFSAPGLFGETPTETRDTDSADVTQEASAEKEEDWWQNAQAALGMAQTEEQEERKEEKKEREKEEKEVEAEPKESATERSAPKFDCFRGIFFDKATPAIFDDGEIGNETIKKKKAFSDVGDSETILKERWTAAKFVMHQLRIVVDNQYNPEGQEGDVDGVFSAEVSHESFMKLVRPAVGYIANADAMAILKRAAFIVFAEKYIYFRPPTEKHVKVQRVFWTNSDSKDILLPDCKPTLKNWKNGGPQPDTYSASVAWETEWLKELFRRHDHPVRPASPACPLTSTPGLDALLRADGALPAAPASSRPASSSLSIPHPAPALLVGVPNLEPAEHPDAHAWLATATRGDPVDVGTDRASAGWTVKEEPSLKFQSLAFTSSEPIVLDTPSPPPHKRQRRT</sequence>
<feature type="region of interest" description="Disordered" evidence="1">
    <location>
        <begin position="171"/>
        <end position="276"/>
    </location>
</feature>
<protein>
    <submittedName>
        <fullName evidence="2">Uncharacterized protein</fullName>
    </submittedName>
</protein>
<comment type="caution">
    <text evidence="2">The sequence shown here is derived from an EMBL/GenBank/DDBJ whole genome shotgun (WGS) entry which is preliminary data.</text>
</comment>
<organism evidence="2 3">
    <name type="scientific">Durusdinium trenchii</name>
    <dbReference type="NCBI Taxonomy" id="1381693"/>
    <lineage>
        <taxon>Eukaryota</taxon>
        <taxon>Sar</taxon>
        <taxon>Alveolata</taxon>
        <taxon>Dinophyceae</taxon>
        <taxon>Suessiales</taxon>
        <taxon>Symbiodiniaceae</taxon>
        <taxon>Durusdinium</taxon>
    </lineage>
</organism>
<evidence type="ECO:0000313" key="2">
    <source>
        <dbReference type="EMBL" id="CAK9034229.1"/>
    </source>
</evidence>
<feature type="region of interest" description="Disordered" evidence="1">
    <location>
        <begin position="72"/>
        <end position="93"/>
    </location>
</feature>
<dbReference type="Proteomes" id="UP001642484">
    <property type="component" value="Unassembled WGS sequence"/>
</dbReference>
<reference evidence="2 3" key="1">
    <citation type="submission" date="2024-02" db="EMBL/GenBank/DDBJ databases">
        <authorList>
            <person name="Chen Y."/>
            <person name="Shah S."/>
            <person name="Dougan E. K."/>
            <person name="Thang M."/>
            <person name="Chan C."/>
        </authorList>
    </citation>
    <scope>NUCLEOTIDE SEQUENCE [LARGE SCALE GENOMIC DNA]</scope>
</reference>
<proteinExistence type="predicted"/>
<feature type="region of interest" description="Disordered" evidence="1">
    <location>
        <begin position="574"/>
        <end position="593"/>
    </location>
</feature>
<evidence type="ECO:0000313" key="3">
    <source>
        <dbReference type="Proteomes" id="UP001642484"/>
    </source>
</evidence>
<accession>A0ABP0L4Y9</accession>
<evidence type="ECO:0000256" key="1">
    <source>
        <dbReference type="SAM" id="MobiDB-lite"/>
    </source>
</evidence>
<gene>
    <name evidence="2" type="ORF">CCMP2556_LOCUS19394</name>
</gene>
<name>A0ABP0L4Y9_9DINO</name>
<feature type="compositionally biased region" description="Acidic residues" evidence="1">
    <location>
        <begin position="177"/>
        <end position="187"/>
    </location>
</feature>
<dbReference type="EMBL" id="CAXAMN010011113">
    <property type="protein sequence ID" value="CAK9034229.1"/>
    <property type="molecule type" value="Genomic_DNA"/>
</dbReference>
<feature type="compositionally biased region" description="Basic and acidic residues" evidence="1">
    <location>
        <begin position="249"/>
        <end position="276"/>
    </location>
</feature>